<dbReference type="GO" id="GO:0003700">
    <property type="term" value="F:DNA-binding transcription factor activity"/>
    <property type="evidence" value="ECO:0007669"/>
    <property type="project" value="InterPro"/>
</dbReference>
<dbReference type="GO" id="GO:0003677">
    <property type="term" value="F:DNA binding"/>
    <property type="evidence" value="ECO:0007669"/>
    <property type="project" value="UniProtKB-KW"/>
</dbReference>
<dbReference type="InterPro" id="IPR036388">
    <property type="entry name" value="WH-like_DNA-bd_sf"/>
</dbReference>
<keyword evidence="3" id="KW-0804">Transcription</keyword>
<name>A0A0E2UFC3_9STRE</name>
<evidence type="ECO:0000313" key="5">
    <source>
        <dbReference type="Proteomes" id="UP000217465"/>
    </source>
</evidence>
<dbReference type="SMART" id="SM00866">
    <property type="entry name" value="UTRA"/>
    <property type="match status" value="1"/>
</dbReference>
<dbReference type="PANTHER" id="PTHR44846">
    <property type="entry name" value="MANNOSYL-D-GLYCERATE TRANSPORT/METABOLISM SYSTEM REPRESSOR MNGR-RELATED"/>
    <property type="match status" value="1"/>
</dbReference>
<dbReference type="InterPro" id="IPR050679">
    <property type="entry name" value="Bact_HTH_transcr_reg"/>
</dbReference>
<dbReference type="GeneID" id="61419893"/>
<dbReference type="SUPFAM" id="SSF64288">
    <property type="entry name" value="Chorismate lyase-like"/>
    <property type="match status" value="1"/>
</dbReference>
<keyword evidence="2" id="KW-0238">DNA-binding</keyword>
<evidence type="ECO:0000313" key="4">
    <source>
        <dbReference type="EMBL" id="PCH12082.1"/>
    </source>
</evidence>
<dbReference type="SUPFAM" id="SSF46785">
    <property type="entry name" value="Winged helix' DNA-binding domain"/>
    <property type="match status" value="1"/>
</dbReference>
<keyword evidence="1" id="KW-0805">Transcription regulation</keyword>
<dbReference type="RefSeq" id="WP_003102538.1">
    <property type="nucleotide sequence ID" value="NZ_BAWT01000007.1"/>
</dbReference>
<dbReference type="PANTHER" id="PTHR44846:SF17">
    <property type="entry name" value="GNTR-FAMILY TRANSCRIPTIONAL REGULATOR"/>
    <property type="match status" value="1"/>
</dbReference>
<dbReference type="EMBL" id="NSGR01000008">
    <property type="protein sequence ID" value="PCH12082.1"/>
    <property type="molecule type" value="Genomic_DNA"/>
</dbReference>
<dbReference type="STRING" id="936154.STP_0443"/>
<dbReference type="Pfam" id="PF00392">
    <property type="entry name" value="GntR"/>
    <property type="match status" value="1"/>
</dbReference>
<dbReference type="InterPro" id="IPR011663">
    <property type="entry name" value="UTRA"/>
</dbReference>
<dbReference type="Proteomes" id="UP000217465">
    <property type="component" value="Unassembled WGS sequence"/>
</dbReference>
<protein>
    <submittedName>
        <fullName evidence="4">HTH-type transcriptional regulator GmuR</fullName>
    </submittedName>
</protein>
<dbReference type="InterPro" id="IPR028978">
    <property type="entry name" value="Chorismate_lyase_/UTRA_dom_sf"/>
</dbReference>
<evidence type="ECO:0000256" key="3">
    <source>
        <dbReference type="ARBA" id="ARBA00023163"/>
    </source>
</evidence>
<dbReference type="eggNOG" id="COG2188">
    <property type="taxonomic scope" value="Bacteria"/>
</dbReference>
<dbReference type="CDD" id="cd07377">
    <property type="entry name" value="WHTH_GntR"/>
    <property type="match status" value="1"/>
</dbReference>
<dbReference type="GO" id="GO:0045892">
    <property type="term" value="P:negative regulation of DNA-templated transcription"/>
    <property type="evidence" value="ECO:0007669"/>
    <property type="project" value="TreeGrafter"/>
</dbReference>
<reference evidence="4 5" key="1">
    <citation type="submission" date="2016-06" db="EMBL/GenBank/DDBJ databases">
        <authorList>
            <person name="Haines A.N."/>
            <person name="Council K.R."/>
        </authorList>
    </citation>
    <scope>NUCLEOTIDE SEQUENCE [LARGE SCALE GENOMIC DNA]</scope>
    <source>
        <strain evidence="4 5">SP158-29</strain>
    </source>
</reference>
<organism evidence="4 5">
    <name type="scientific">Streptococcus parauberis</name>
    <dbReference type="NCBI Taxonomy" id="1348"/>
    <lineage>
        <taxon>Bacteria</taxon>
        <taxon>Bacillati</taxon>
        <taxon>Bacillota</taxon>
        <taxon>Bacilli</taxon>
        <taxon>Lactobacillales</taxon>
        <taxon>Streptococcaceae</taxon>
        <taxon>Streptococcus</taxon>
    </lineage>
</organism>
<dbReference type="OMA" id="KGNDPYY"/>
<dbReference type="PROSITE" id="PS50949">
    <property type="entry name" value="HTH_GNTR"/>
    <property type="match status" value="1"/>
</dbReference>
<gene>
    <name evidence="4" type="primary">gmuR_1</name>
    <name evidence="4" type="ORF">A9Y57_00796</name>
</gene>
<accession>A0A0E2UFC3</accession>
<comment type="caution">
    <text evidence="4">The sequence shown here is derived from an EMBL/GenBank/DDBJ whole genome shotgun (WGS) entry which is preliminary data.</text>
</comment>
<dbReference type="InterPro" id="IPR000524">
    <property type="entry name" value="Tscrpt_reg_HTH_GntR"/>
</dbReference>
<dbReference type="InterPro" id="IPR036390">
    <property type="entry name" value="WH_DNA-bd_sf"/>
</dbReference>
<proteinExistence type="predicted"/>
<dbReference type="Gene3D" id="1.10.10.10">
    <property type="entry name" value="Winged helix-like DNA-binding domain superfamily/Winged helix DNA-binding domain"/>
    <property type="match status" value="1"/>
</dbReference>
<dbReference type="SMART" id="SM00345">
    <property type="entry name" value="HTH_GNTR"/>
    <property type="match status" value="1"/>
</dbReference>
<dbReference type="Pfam" id="PF07702">
    <property type="entry name" value="UTRA"/>
    <property type="match status" value="1"/>
</dbReference>
<sequence>MLTIKKPKYQIIKEDLSNLILSQHYKRGDRFFTESELIEKYQVSSITVIRALKELEKEGYITRKQGLGTFIENTTKDRLVHFSYNSPTRNLQEEIQVLSLTKGNNPTYLKQLGLHKSEFYYTLCRKRLIDGQPYLYQESYIPHDFILNPEADLSVYNSLYNRFFVDYNIQMAKQPFSQKTDIKLECPSIVRDFFKLASREPCVRQIKVTRHQQTGRILEYALVYKHWKFFSTEIQSSHF</sequence>
<dbReference type="OrthoDB" id="457376at2"/>
<evidence type="ECO:0000256" key="1">
    <source>
        <dbReference type="ARBA" id="ARBA00023015"/>
    </source>
</evidence>
<dbReference type="Gene3D" id="3.40.1410.10">
    <property type="entry name" value="Chorismate lyase-like"/>
    <property type="match status" value="1"/>
</dbReference>
<evidence type="ECO:0000256" key="2">
    <source>
        <dbReference type="ARBA" id="ARBA00023125"/>
    </source>
</evidence>
<dbReference type="AlphaFoldDB" id="A0A0E2UFC3"/>